<dbReference type="AlphaFoldDB" id="A0A6S6ZUV7"/>
<gene>
    <name evidence="3" type="ORF">LMG3441_00661</name>
</gene>
<evidence type="ECO:0000259" key="2">
    <source>
        <dbReference type="Pfam" id="PF19993"/>
    </source>
</evidence>
<proteinExistence type="predicted"/>
<organism evidence="3 4">
    <name type="scientific">Achromobacter kerstersii</name>
    <dbReference type="NCBI Taxonomy" id="1353890"/>
    <lineage>
        <taxon>Bacteria</taxon>
        <taxon>Pseudomonadati</taxon>
        <taxon>Pseudomonadota</taxon>
        <taxon>Betaproteobacteria</taxon>
        <taxon>Burkholderiales</taxon>
        <taxon>Alcaligenaceae</taxon>
        <taxon>Achromobacter</taxon>
    </lineage>
</organism>
<dbReference type="InterPro" id="IPR045528">
    <property type="entry name" value="DO-GTPase2"/>
</dbReference>
<feature type="domain" description="Double-GTPase 2" evidence="2">
    <location>
        <begin position="100"/>
        <end position="317"/>
    </location>
</feature>
<reference evidence="3 4" key="1">
    <citation type="submission" date="2020-04" db="EMBL/GenBank/DDBJ databases">
        <authorList>
            <person name="De Canck E."/>
        </authorList>
    </citation>
    <scope>NUCLEOTIDE SEQUENCE [LARGE SCALE GENOMIC DNA]</scope>
    <source>
        <strain evidence="3 4">LMG 3441</strain>
    </source>
</reference>
<evidence type="ECO:0000313" key="3">
    <source>
        <dbReference type="EMBL" id="CAB3663017.1"/>
    </source>
</evidence>
<dbReference type="InterPro" id="IPR027417">
    <property type="entry name" value="P-loop_NTPase"/>
</dbReference>
<dbReference type="Pfam" id="PF19993">
    <property type="entry name" value="DO-GTPase2"/>
    <property type="match status" value="1"/>
</dbReference>
<dbReference type="Proteomes" id="UP000494269">
    <property type="component" value="Unassembled WGS sequence"/>
</dbReference>
<dbReference type="EMBL" id="CADIJQ010000001">
    <property type="protein sequence ID" value="CAB3663017.1"/>
    <property type="molecule type" value="Genomic_DNA"/>
</dbReference>
<name>A0A6S6ZUV7_9BURK</name>
<evidence type="ECO:0000313" key="4">
    <source>
        <dbReference type="Proteomes" id="UP000494269"/>
    </source>
</evidence>
<feature type="region of interest" description="Disordered" evidence="1">
    <location>
        <begin position="30"/>
        <end position="59"/>
    </location>
</feature>
<evidence type="ECO:0000256" key="1">
    <source>
        <dbReference type="SAM" id="MobiDB-lite"/>
    </source>
</evidence>
<accession>A0A6S6ZUV7</accession>
<sequence length="349" mass="37679">MTGTCKIEGCTVDETGKCAMERDPATCENRVNVGSSVGASPSSFGDASKVGGADEDEEQNQNIGAPVLESTEHAPAFPSSTTLGLDVVNRLMRSRYVTGIGILGESNSGKTACLVSLYLLVSNGLLKGWTFADSASLTGFEDIARAARVWNDGQPPDQITLHTEMADDRQPGLLHLRLKRKSDGKRVDITLPDLPGEWTEALIKSSRSDRLEFMKSAEAMWLVVDGKALRELTTRQGAITRLGELLGRLEEMTKECPPKVLVVVTYGDKGLLDRSIRDRLEAEIGKRALSAEIVEVAPVADDDETCKSGFGIEALLDASIGVAPAKVEFWTSTTPMAGARAYLGYRRDR</sequence>
<protein>
    <recommendedName>
        <fullName evidence="2">Double-GTPase 2 domain-containing protein</fullName>
    </recommendedName>
</protein>
<dbReference type="SUPFAM" id="SSF52540">
    <property type="entry name" value="P-loop containing nucleoside triphosphate hydrolases"/>
    <property type="match status" value="1"/>
</dbReference>
<keyword evidence="4" id="KW-1185">Reference proteome</keyword>
<feature type="compositionally biased region" description="Polar residues" evidence="1">
    <location>
        <begin position="32"/>
        <end position="45"/>
    </location>
</feature>